<dbReference type="PANTHER" id="PTHR40659:SF1">
    <property type="entry name" value="NICKEL_COBALT EFFLUX SYSTEM RCNA"/>
    <property type="match status" value="1"/>
</dbReference>
<keyword evidence="7 13" id="KW-0812">Transmembrane</keyword>
<evidence type="ECO:0000256" key="10">
    <source>
        <dbReference type="ARBA" id="ARBA00023112"/>
    </source>
</evidence>
<accession>A0A7W6NAX1</accession>
<dbReference type="GO" id="GO:0006824">
    <property type="term" value="P:cobalt ion transport"/>
    <property type="evidence" value="ECO:0007669"/>
    <property type="project" value="UniProtKB-KW"/>
</dbReference>
<dbReference type="GO" id="GO:0015099">
    <property type="term" value="F:nickel cation transmembrane transporter activity"/>
    <property type="evidence" value="ECO:0007669"/>
    <property type="project" value="UniProtKB-UniRule"/>
</dbReference>
<evidence type="ECO:0000313" key="14">
    <source>
        <dbReference type="EMBL" id="MBB4051328.1"/>
    </source>
</evidence>
<feature type="transmembrane region" description="Helical" evidence="13">
    <location>
        <begin position="211"/>
        <end position="233"/>
    </location>
</feature>
<dbReference type="RefSeq" id="WP_183310096.1">
    <property type="nucleotide sequence ID" value="NZ_JACIEW010000002.1"/>
</dbReference>
<dbReference type="GO" id="GO:0032025">
    <property type="term" value="P:response to cobalt ion"/>
    <property type="evidence" value="ECO:0007669"/>
    <property type="project" value="TreeGrafter"/>
</dbReference>
<evidence type="ECO:0000256" key="4">
    <source>
        <dbReference type="ARBA" id="ARBA00022448"/>
    </source>
</evidence>
<dbReference type="EMBL" id="JACIEW010000002">
    <property type="protein sequence ID" value="MBB4051328.1"/>
    <property type="molecule type" value="Genomic_DNA"/>
</dbReference>
<evidence type="ECO:0000256" key="12">
    <source>
        <dbReference type="ARBA" id="ARBA00023285"/>
    </source>
</evidence>
<dbReference type="GO" id="GO:0046583">
    <property type="term" value="F:monoatomic cation efflux transmembrane transporter activity"/>
    <property type="evidence" value="ECO:0007669"/>
    <property type="project" value="TreeGrafter"/>
</dbReference>
<organism evidence="14 15">
    <name type="scientific">Devosia subaequoris</name>
    <dbReference type="NCBI Taxonomy" id="395930"/>
    <lineage>
        <taxon>Bacteria</taxon>
        <taxon>Pseudomonadati</taxon>
        <taxon>Pseudomonadota</taxon>
        <taxon>Alphaproteobacteria</taxon>
        <taxon>Hyphomicrobiales</taxon>
        <taxon>Devosiaceae</taxon>
        <taxon>Devosia</taxon>
    </lineage>
</organism>
<protein>
    <recommendedName>
        <fullName evidence="13">Nickel/cobalt efflux system</fullName>
    </recommendedName>
</protein>
<feature type="transmembrane region" description="Helical" evidence="13">
    <location>
        <begin position="71"/>
        <end position="96"/>
    </location>
</feature>
<evidence type="ECO:0000313" key="15">
    <source>
        <dbReference type="Proteomes" id="UP000547011"/>
    </source>
</evidence>
<evidence type="ECO:0000256" key="8">
    <source>
        <dbReference type="ARBA" id="ARBA00022989"/>
    </source>
</evidence>
<evidence type="ECO:0000256" key="2">
    <source>
        <dbReference type="ARBA" id="ARBA00004651"/>
    </source>
</evidence>
<sequence>MTDILAWLVALQGDIQRSVADQISAFSASGDWLALLGAMPLAIVFGMAHALTPGHNKLVLATFVLGERLGLLKALATSMLLSATHIGSAVAIGFGANWLVSRTITQAGRAPLLETTSQVLLAAIAVWMVGRAIWPARSHEHPGLFAVAAGLVPCPLTLFTVVMATSMGSPEAGAIFALAMLVGVGSVLSLVGLAAHVGAARMSGVVGRFELAGRVILGLGGTVLLMLVITPHIQRLLE</sequence>
<keyword evidence="5" id="KW-1003">Cell membrane</keyword>
<proteinExistence type="inferred from homology"/>
<feature type="transmembrane region" description="Helical" evidence="13">
    <location>
        <begin position="146"/>
        <end position="168"/>
    </location>
</feature>
<keyword evidence="11 13" id="KW-0472">Membrane</keyword>
<name>A0A7W6NAX1_9HYPH</name>
<evidence type="ECO:0000256" key="7">
    <source>
        <dbReference type="ARBA" id="ARBA00022692"/>
    </source>
</evidence>
<keyword evidence="4 13" id="KW-0813">Transport</keyword>
<reference evidence="14 15" key="1">
    <citation type="submission" date="2020-08" db="EMBL/GenBank/DDBJ databases">
        <title>Genomic Encyclopedia of Type Strains, Phase IV (KMG-IV): sequencing the most valuable type-strain genomes for metagenomic binning, comparative biology and taxonomic classification.</title>
        <authorList>
            <person name="Goeker M."/>
        </authorList>
    </citation>
    <scope>NUCLEOTIDE SEQUENCE [LARGE SCALE GENOMIC DNA]</scope>
    <source>
        <strain evidence="14 15">DSM 23447</strain>
    </source>
</reference>
<keyword evidence="3" id="KW-0171">Cobalt transport</keyword>
<dbReference type="Pfam" id="PF03824">
    <property type="entry name" value="NicO"/>
    <property type="match status" value="1"/>
</dbReference>
<dbReference type="Proteomes" id="UP000547011">
    <property type="component" value="Unassembled WGS sequence"/>
</dbReference>
<evidence type="ECO:0000256" key="13">
    <source>
        <dbReference type="RuleBase" id="RU362101"/>
    </source>
</evidence>
<keyword evidence="15" id="KW-1185">Reference proteome</keyword>
<keyword evidence="10" id="KW-0921">Nickel transport</keyword>
<dbReference type="GO" id="GO:0005886">
    <property type="term" value="C:plasma membrane"/>
    <property type="evidence" value="ECO:0007669"/>
    <property type="project" value="UniProtKB-SubCell"/>
</dbReference>
<comment type="subcellular location">
    <subcellularLocation>
        <location evidence="2 13">Cell membrane</location>
        <topology evidence="2 13">Multi-pass membrane protein</topology>
    </subcellularLocation>
</comment>
<dbReference type="InterPro" id="IPR011541">
    <property type="entry name" value="Ni/Co_transpt_high_affinity"/>
</dbReference>
<evidence type="ECO:0000256" key="11">
    <source>
        <dbReference type="ARBA" id="ARBA00023136"/>
    </source>
</evidence>
<dbReference type="AlphaFoldDB" id="A0A7W6NAX1"/>
<feature type="transmembrane region" description="Helical" evidence="13">
    <location>
        <begin position="174"/>
        <end position="199"/>
    </location>
</feature>
<keyword evidence="8 13" id="KW-1133">Transmembrane helix</keyword>
<comment type="function">
    <text evidence="1">Efflux system for nickel and cobalt.</text>
</comment>
<evidence type="ECO:0000256" key="5">
    <source>
        <dbReference type="ARBA" id="ARBA00022475"/>
    </source>
</evidence>
<keyword evidence="12" id="KW-0170">Cobalt</keyword>
<comment type="caution">
    <text evidence="14">The sequence shown here is derived from an EMBL/GenBank/DDBJ whole genome shotgun (WGS) entry which is preliminary data.</text>
</comment>
<dbReference type="PANTHER" id="PTHR40659">
    <property type="entry name" value="NICKEL/COBALT EFFLUX SYSTEM RCNA"/>
    <property type="match status" value="1"/>
</dbReference>
<keyword evidence="9" id="KW-0406">Ion transport</keyword>
<gene>
    <name evidence="14" type="ORF">GGR20_000964</name>
</gene>
<evidence type="ECO:0000256" key="9">
    <source>
        <dbReference type="ARBA" id="ARBA00023065"/>
    </source>
</evidence>
<evidence type="ECO:0000256" key="3">
    <source>
        <dbReference type="ARBA" id="ARBA00022426"/>
    </source>
</evidence>
<dbReference type="InterPro" id="IPR051224">
    <property type="entry name" value="NiCoT_RcnA"/>
</dbReference>
<dbReference type="GO" id="GO:0010045">
    <property type="term" value="P:response to nickel cation"/>
    <property type="evidence" value="ECO:0007669"/>
    <property type="project" value="TreeGrafter"/>
</dbReference>
<evidence type="ECO:0000256" key="6">
    <source>
        <dbReference type="ARBA" id="ARBA00022596"/>
    </source>
</evidence>
<keyword evidence="6" id="KW-0533">Nickel</keyword>
<evidence type="ECO:0000256" key="1">
    <source>
        <dbReference type="ARBA" id="ARBA00002510"/>
    </source>
</evidence>
<feature type="transmembrane region" description="Helical" evidence="13">
    <location>
        <begin position="30"/>
        <end position="51"/>
    </location>
</feature>
<comment type="similarity">
    <text evidence="13">Belongs to the NiCoT transporter (TC 2.A.52) family.</text>
</comment>